<dbReference type="SUPFAM" id="SSF48452">
    <property type="entry name" value="TPR-like"/>
    <property type="match status" value="1"/>
</dbReference>
<comment type="caution">
    <text evidence="8">The sequence shown here is derived from an EMBL/GenBank/DDBJ whole genome shotgun (WGS) entry which is preliminary data.</text>
</comment>
<protein>
    <submittedName>
        <fullName evidence="8">Starch-binding associating with outer membrane</fullName>
    </submittedName>
</protein>
<evidence type="ECO:0000256" key="2">
    <source>
        <dbReference type="ARBA" id="ARBA00006275"/>
    </source>
</evidence>
<feature type="domain" description="RagB/SusD" evidence="6">
    <location>
        <begin position="391"/>
        <end position="667"/>
    </location>
</feature>
<dbReference type="Gene3D" id="1.25.40.390">
    <property type="match status" value="1"/>
</dbReference>
<dbReference type="GO" id="GO:0009279">
    <property type="term" value="C:cell outer membrane"/>
    <property type="evidence" value="ECO:0007669"/>
    <property type="project" value="UniProtKB-SubCell"/>
</dbReference>
<reference evidence="9" key="1">
    <citation type="submission" date="2016-04" db="EMBL/GenBank/DDBJ databases">
        <title>Draft genome sequence of Paludibacter jiangxiensis strain NM7.</title>
        <authorList>
            <person name="Qiu Y."/>
            <person name="Matsuura N."/>
            <person name="Ohashi A."/>
            <person name="Tourlousse M.D."/>
            <person name="Sekiguchi Y."/>
        </authorList>
    </citation>
    <scope>NUCLEOTIDE SEQUENCE [LARGE SCALE GENOMIC DNA]</scope>
    <source>
        <strain evidence="9">NM7</strain>
    </source>
</reference>
<keyword evidence="3" id="KW-0732">Signal</keyword>
<evidence type="ECO:0000259" key="6">
    <source>
        <dbReference type="Pfam" id="PF07980"/>
    </source>
</evidence>
<dbReference type="Pfam" id="PF14322">
    <property type="entry name" value="SusD-like_3"/>
    <property type="match status" value="1"/>
</dbReference>
<dbReference type="InterPro" id="IPR012944">
    <property type="entry name" value="SusD_RagB_dom"/>
</dbReference>
<keyword evidence="5" id="KW-0998">Cell outer membrane</keyword>
<keyword evidence="4" id="KW-0472">Membrane</keyword>
<dbReference type="InterPro" id="IPR011990">
    <property type="entry name" value="TPR-like_helical_dom_sf"/>
</dbReference>
<dbReference type="Pfam" id="PF07980">
    <property type="entry name" value="SusD_RagB"/>
    <property type="match status" value="1"/>
</dbReference>
<feature type="domain" description="SusD-like N-terminal" evidence="7">
    <location>
        <begin position="82"/>
        <end position="228"/>
    </location>
</feature>
<dbReference type="OrthoDB" id="5694214at2"/>
<name>A0A171AT64_9BACT</name>
<proteinExistence type="inferred from homology"/>
<sequence>MKKYIYISLTALTISLGFTSCNSFLEEDNKAGQTADLAYSTSSGIQGLMASCYSFSRGWYGKEAGLGLSEMGTDLFYYGYDNKQKSLNSYNITAQSLDDNTADNPCLDQYWEMFYCAVDACNNALVYIPKNTAISATARNQYLGEAYFLRAFYYWHMVNIWGPVPYNTVPFDKVVTTASRMPEEQVYSNMLADLDKSIEAFNAANYKVKTDGRANYWAARALKARVLLYAASWLGKNSITTNTSYTGKDLYALAQAEAEAVIGSNIASFYDNYADTWSMKNEDIATNKESIWGVRYDYDLTTTVNCIPYRYKTDASGSTLSYNGLITRTGYSRGGSAMLLMFVSMWNNGASDLGGDGKEVFVRTLGTDKTMYVTNTKTKQSVYVADTYSPYGRGFTRYLPSVYLWKLFDKYRATDQRTNATLLEAYTIAKGLEGSSTKYPNMQDTAIYYCPLDGNSPAGLAKQAWAKNRYRIQFLNNGDIPVYTSSDPATAKPTEAAKASSDVYKDTRYNTYKIGGWCSYPGIKKFLDNVYDPKYPTNDISFRDAIVLRLAEMYLIKAECQLASGDNGGALNTLNLLRAKRAISGKDNSISGTVTINTILDERAMELCGEQQRWFDLKRTHTLVDRVKAYNAQASGQVKDIHYLRPIPQAQIDAVSNKEDFKQNTGY</sequence>
<dbReference type="RefSeq" id="WP_068706499.1">
    <property type="nucleotide sequence ID" value="NZ_BDCR01000004.1"/>
</dbReference>
<keyword evidence="9" id="KW-1185">Reference proteome</keyword>
<organism evidence="8 9">
    <name type="scientific">Paludibacter jiangxiensis</name>
    <dbReference type="NCBI Taxonomy" id="681398"/>
    <lineage>
        <taxon>Bacteria</taxon>
        <taxon>Pseudomonadati</taxon>
        <taxon>Bacteroidota</taxon>
        <taxon>Bacteroidia</taxon>
        <taxon>Bacteroidales</taxon>
        <taxon>Paludibacteraceae</taxon>
        <taxon>Paludibacter</taxon>
    </lineage>
</organism>
<reference evidence="9" key="2">
    <citation type="journal article" date="2017" name="Genome Announc.">
        <title>Draft genome sequence of Paludibacter jiangxiensis NM7(T), a propionate-producing fermentative bacterium.</title>
        <authorList>
            <person name="Qiu Y.-L."/>
            <person name="Tourlousse D.M."/>
            <person name="Matsuura N."/>
            <person name="Ohashi A."/>
            <person name="Sekiguchi Y."/>
        </authorList>
    </citation>
    <scope>NUCLEOTIDE SEQUENCE [LARGE SCALE GENOMIC DNA]</scope>
    <source>
        <strain evidence="9">NM7</strain>
    </source>
</reference>
<evidence type="ECO:0000256" key="3">
    <source>
        <dbReference type="ARBA" id="ARBA00022729"/>
    </source>
</evidence>
<dbReference type="EMBL" id="BDCR01000004">
    <property type="protein sequence ID" value="GAT64231.1"/>
    <property type="molecule type" value="Genomic_DNA"/>
</dbReference>
<evidence type="ECO:0000313" key="8">
    <source>
        <dbReference type="EMBL" id="GAT64231.1"/>
    </source>
</evidence>
<comment type="subcellular location">
    <subcellularLocation>
        <location evidence="1">Cell outer membrane</location>
    </subcellularLocation>
</comment>
<dbReference type="AlphaFoldDB" id="A0A171AT64"/>
<evidence type="ECO:0000259" key="7">
    <source>
        <dbReference type="Pfam" id="PF14322"/>
    </source>
</evidence>
<comment type="similarity">
    <text evidence="2">Belongs to the SusD family.</text>
</comment>
<evidence type="ECO:0000313" key="9">
    <source>
        <dbReference type="Proteomes" id="UP000076586"/>
    </source>
</evidence>
<accession>A0A171AT64</accession>
<dbReference type="STRING" id="681398.PJIAN_4781"/>
<dbReference type="InterPro" id="IPR033985">
    <property type="entry name" value="SusD-like_N"/>
</dbReference>
<evidence type="ECO:0000256" key="5">
    <source>
        <dbReference type="ARBA" id="ARBA00023237"/>
    </source>
</evidence>
<dbReference type="PROSITE" id="PS51257">
    <property type="entry name" value="PROKAR_LIPOPROTEIN"/>
    <property type="match status" value="1"/>
</dbReference>
<evidence type="ECO:0000256" key="4">
    <source>
        <dbReference type="ARBA" id="ARBA00023136"/>
    </source>
</evidence>
<gene>
    <name evidence="8" type="ORF">PJIAN_4781</name>
</gene>
<dbReference type="Proteomes" id="UP000076586">
    <property type="component" value="Unassembled WGS sequence"/>
</dbReference>
<evidence type="ECO:0000256" key="1">
    <source>
        <dbReference type="ARBA" id="ARBA00004442"/>
    </source>
</evidence>